<feature type="domain" description="CHAT" evidence="2">
    <location>
        <begin position="555"/>
        <end position="819"/>
    </location>
</feature>
<accession>A0ABW5K151</accession>
<keyword evidence="1" id="KW-0472">Membrane</keyword>
<keyword evidence="4" id="KW-1185">Reference proteome</keyword>
<proteinExistence type="predicted"/>
<dbReference type="PANTHER" id="PTHR10098">
    <property type="entry name" value="RAPSYN-RELATED"/>
    <property type="match status" value="1"/>
</dbReference>
<evidence type="ECO:0000313" key="3">
    <source>
        <dbReference type="EMBL" id="MFD2542603.1"/>
    </source>
</evidence>
<dbReference type="Gene3D" id="1.25.40.10">
    <property type="entry name" value="Tetratricopeptide repeat domain"/>
    <property type="match status" value="1"/>
</dbReference>
<comment type="caution">
    <text evidence="3">The sequence shown here is derived from an EMBL/GenBank/DDBJ whole genome shotgun (WGS) entry which is preliminary data.</text>
</comment>
<reference evidence="4" key="1">
    <citation type="journal article" date="2019" name="Int. J. Syst. Evol. Microbiol.">
        <title>The Global Catalogue of Microorganisms (GCM) 10K type strain sequencing project: providing services to taxonomists for standard genome sequencing and annotation.</title>
        <authorList>
            <consortium name="The Broad Institute Genomics Platform"/>
            <consortium name="The Broad Institute Genome Sequencing Center for Infectious Disease"/>
            <person name="Wu L."/>
            <person name="Ma J."/>
        </authorList>
    </citation>
    <scope>NUCLEOTIDE SEQUENCE [LARGE SCALE GENOMIC DNA]</scope>
    <source>
        <strain evidence="4">KCTC 42808</strain>
    </source>
</reference>
<evidence type="ECO:0000259" key="2">
    <source>
        <dbReference type="Pfam" id="PF12770"/>
    </source>
</evidence>
<evidence type="ECO:0000256" key="1">
    <source>
        <dbReference type="SAM" id="Phobius"/>
    </source>
</evidence>
<organism evidence="3 4">
    <name type="scientific">Lacinutrix gracilariae</name>
    <dbReference type="NCBI Taxonomy" id="1747198"/>
    <lineage>
        <taxon>Bacteria</taxon>
        <taxon>Pseudomonadati</taxon>
        <taxon>Bacteroidota</taxon>
        <taxon>Flavobacteriia</taxon>
        <taxon>Flavobacteriales</taxon>
        <taxon>Flavobacteriaceae</taxon>
        <taxon>Lacinutrix</taxon>
    </lineage>
</organism>
<protein>
    <submittedName>
        <fullName evidence="3">CHAT domain-containing protein</fullName>
    </submittedName>
</protein>
<dbReference type="Pfam" id="PF12770">
    <property type="entry name" value="CHAT"/>
    <property type="match status" value="1"/>
</dbReference>
<keyword evidence="1" id="KW-0812">Transmembrane</keyword>
<dbReference type="RefSeq" id="WP_379903647.1">
    <property type="nucleotide sequence ID" value="NZ_JBHULM010000011.1"/>
</dbReference>
<dbReference type="Proteomes" id="UP001597467">
    <property type="component" value="Unassembled WGS sequence"/>
</dbReference>
<dbReference type="InterPro" id="IPR024983">
    <property type="entry name" value="CHAT_dom"/>
</dbReference>
<name>A0ABW5K151_9FLAO</name>
<feature type="transmembrane region" description="Helical" evidence="1">
    <location>
        <begin position="829"/>
        <end position="846"/>
    </location>
</feature>
<dbReference type="SUPFAM" id="SSF48452">
    <property type="entry name" value="TPR-like"/>
    <property type="match status" value="1"/>
</dbReference>
<gene>
    <name evidence="3" type="ORF">ACFSSB_09775</name>
</gene>
<keyword evidence="1" id="KW-1133">Transmembrane helix</keyword>
<evidence type="ECO:0000313" key="4">
    <source>
        <dbReference type="Proteomes" id="UP001597467"/>
    </source>
</evidence>
<dbReference type="InterPro" id="IPR011990">
    <property type="entry name" value="TPR-like_helical_dom_sf"/>
</dbReference>
<dbReference type="EMBL" id="JBHULM010000011">
    <property type="protein sequence ID" value="MFD2542603.1"/>
    <property type="molecule type" value="Genomic_DNA"/>
</dbReference>
<sequence>MKKTLSVLFFFICFTSISQNLEEQIYTATEHFIANKTPLAFEKLNHQEALFKNIISTKEEQLAFVFLLCNKGFYLKETNKQHEAITSYEEAWRRYTHFNIQTISDYDIIEYCLKPLGNLYTKTNDYTNAENTIKQYITIAKATNNQTQQVAGMINLSALYQSLGKHASVLTLTKQAQQITTIQAKQKEKLERLEATSTIALNKGLVANDIILPNANTLYNQHQIAYELALKNKDYKSALKHFNATKAFTKRDTLSRRQLAKRHLEEAQLHYVLHDFDTANNNLQAALQLLLPNHKRNSIPEPSSLYTENTFIDIFDFLARLQPNAEKALTYYDLSFHVSHLLTKNITSQEAKIANQVSNRIRSEHCIELLFKLYKNTASTDVFYRALQYAEKNKAAILKDNYSKQSLLEQFPKDSLLLKEQQLLKQQEQLTSTLIKKQLGYETVKNDSLNKQLLDISIALKTVKKKIERKFPNAQNTVNIHKVQEQLKTDNATLVAYFYGNQAIYPFIISANHIDFIKINLEATTKKSLTDFIHLFDNAAAINNNINAFTHQAHTIYNLLHIKETASSKNLIIIPDGLLNFVPFEALLSQQTSTTNFSKMPFLVTTQNVVYNSSIAFYLLPQSQTKETNVLGVFPVFENTNQPLTYSIAEAKAIKNNTEATLLIHAAATKKSFIDSISDYSVLHLSTHATSGDFIHPANIAFYDAPMLLNELYSLNIHPKLVVLSACETGVGKLQKGEGAMSIARGFQYAGAKNILFSLWQINDASTSELMHRFYKTYTPSASASYANRQSKLSYLKDNAISNLKKSPYYWSAFVYYGNLSTAKQDLHIIYYFIGIVTLVFIVFLIRRKRKTHG</sequence>